<evidence type="ECO:0000313" key="3">
    <source>
        <dbReference type="Proteomes" id="UP001189429"/>
    </source>
</evidence>
<dbReference type="EMBL" id="CAUYUJ010009713">
    <property type="protein sequence ID" value="CAK0827504.1"/>
    <property type="molecule type" value="Genomic_DNA"/>
</dbReference>
<gene>
    <name evidence="2" type="ORF">PCOR1329_LOCUS27025</name>
</gene>
<reference evidence="2" key="1">
    <citation type="submission" date="2023-10" db="EMBL/GenBank/DDBJ databases">
        <authorList>
            <person name="Chen Y."/>
            <person name="Shah S."/>
            <person name="Dougan E. K."/>
            <person name="Thang M."/>
            <person name="Chan C."/>
        </authorList>
    </citation>
    <scope>NUCLEOTIDE SEQUENCE [LARGE SCALE GENOMIC DNA]</scope>
</reference>
<dbReference type="Proteomes" id="UP001189429">
    <property type="component" value="Unassembled WGS sequence"/>
</dbReference>
<feature type="compositionally biased region" description="Low complexity" evidence="1">
    <location>
        <begin position="7"/>
        <end position="19"/>
    </location>
</feature>
<accession>A0ABN9SCF0</accession>
<evidence type="ECO:0000256" key="1">
    <source>
        <dbReference type="SAM" id="MobiDB-lite"/>
    </source>
</evidence>
<evidence type="ECO:0000313" key="2">
    <source>
        <dbReference type="EMBL" id="CAK0827504.1"/>
    </source>
</evidence>
<organism evidence="2 3">
    <name type="scientific">Prorocentrum cordatum</name>
    <dbReference type="NCBI Taxonomy" id="2364126"/>
    <lineage>
        <taxon>Eukaryota</taxon>
        <taxon>Sar</taxon>
        <taxon>Alveolata</taxon>
        <taxon>Dinophyceae</taxon>
        <taxon>Prorocentrales</taxon>
        <taxon>Prorocentraceae</taxon>
        <taxon>Prorocentrum</taxon>
    </lineage>
</organism>
<feature type="compositionally biased region" description="Basic and acidic residues" evidence="1">
    <location>
        <begin position="192"/>
        <end position="224"/>
    </location>
</feature>
<keyword evidence="3" id="KW-1185">Reference proteome</keyword>
<feature type="region of interest" description="Disordered" evidence="1">
    <location>
        <begin position="1"/>
        <end position="91"/>
    </location>
</feature>
<proteinExistence type="predicted"/>
<feature type="region of interest" description="Disordered" evidence="1">
    <location>
        <begin position="191"/>
        <end position="233"/>
    </location>
</feature>
<feature type="non-terminal residue" evidence="2">
    <location>
        <position position="233"/>
    </location>
</feature>
<sequence>MGRRGWRAAARGACAAPPRACRRAARGGEVGRRRRRGQPRHHGEARRGGAVAPDGAAVRRLQRAPAAPRRTAEAPAGLPDAPQLARRVPHQQQALRGALPLLAQDPGGGARGAREPLRAPVHREDPALAGPGAGQVPDHADGQALDGLRARGLRLLGGLLHAGHGVPGRLRAAAGSGGRGALLLRVGLARPGGRERGRGVGDHRHQPGRLRPGDRDARWRDSSRPRLGHQRAR</sequence>
<feature type="region of interest" description="Disordered" evidence="1">
    <location>
        <begin position="123"/>
        <end position="142"/>
    </location>
</feature>
<comment type="caution">
    <text evidence="2">The sequence shown here is derived from an EMBL/GenBank/DDBJ whole genome shotgun (WGS) entry which is preliminary data.</text>
</comment>
<protein>
    <submittedName>
        <fullName evidence="2">Uncharacterized protein</fullName>
    </submittedName>
</protein>
<feature type="compositionally biased region" description="Low complexity" evidence="1">
    <location>
        <begin position="56"/>
        <end position="76"/>
    </location>
</feature>
<name>A0ABN9SCF0_9DINO</name>